<dbReference type="InParanoid" id="Q6BSX7"/>
<feature type="region of interest" description="Disordered" evidence="1">
    <location>
        <begin position="238"/>
        <end position="259"/>
    </location>
</feature>
<reference evidence="2 3" key="1">
    <citation type="journal article" date="2004" name="Nature">
        <title>Genome evolution in yeasts.</title>
        <authorList>
            <consortium name="Genolevures"/>
            <person name="Dujon B."/>
            <person name="Sherman D."/>
            <person name="Fischer G."/>
            <person name="Durrens P."/>
            <person name="Casaregola S."/>
            <person name="Lafontaine I."/>
            <person name="de Montigny J."/>
            <person name="Marck C."/>
            <person name="Neuveglise C."/>
            <person name="Talla E."/>
            <person name="Goffard N."/>
            <person name="Frangeul L."/>
            <person name="Aigle M."/>
            <person name="Anthouard V."/>
            <person name="Babour A."/>
            <person name="Barbe V."/>
            <person name="Barnay S."/>
            <person name="Blanchin S."/>
            <person name="Beckerich J.M."/>
            <person name="Beyne E."/>
            <person name="Bleykasten C."/>
            <person name="Boisrame A."/>
            <person name="Boyer J."/>
            <person name="Cattolico L."/>
            <person name="Confanioleri F."/>
            <person name="de Daruvar A."/>
            <person name="Despons L."/>
            <person name="Fabre E."/>
            <person name="Fairhead C."/>
            <person name="Ferry-Dumazet H."/>
            <person name="Groppi A."/>
            <person name="Hantraye F."/>
            <person name="Hennequin C."/>
            <person name="Jauniaux N."/>
            <person name="Joyet P."/>
            <person name="Kachouri R."/>
            <person name="Kerrest A."/>
            <person name="Koszul R."/>
            <person name="Lemaire M."/>
            <person name="Lesur I."/>
            <person name="Ma L."/>
            <person name="Muller H."/>
            <person name="Nicaud J.M."/>
            <person name="Nikolski M."/>
            <person name="Oztas S."/>
            <person name="Ozier-Kalogeropoulos O."/>
            <person name="Pellenz S."/>
            <person name="Potier S."/>
            <person name="Richard G.F."/>
            <person name="Straub M.L."/>
            <person name="Suleau A."/>
            <person name="Swennene D."/>
            <person name="Tekaia F."/>
            <person name="Wesolowski-Louvel M."/>
            <person name="Westhof E."/>
            <person name="Wirth B."/>
            <person name="Zeniou-Meyer M."/>
            <person name="Zivanovic I."/>
            <person name="Bolotin-Fukuhara M."/>
            <person name="Thierry A."/>
            <person name="Bouchier C."/>
            <person name="Caudron B."/>
            <person name="Scarpelli C."/>
            <person name="Gaillardin C."/>
            <person name="Weissenbach J."/>
            <person name="Wincker P."/>
            <person name="Souciet J.L."/>
        </authorList>
    </citation>
    <scope>NUCLEOTIDE SEQUENCE [LARGE SCALE GENOMIC DNA]</scope>
    <source>
        <strain evidence="3">ATCC 36239 / CBS 767 / BCRC 21394 / JCM 1990 / NBRC 0083 / IGC 2968</strain>
    </source>
</reference>
<feature type="region of interest" description="Disordered" evidence="1">
    <location>
        <begin position="1"/>
        <end position="67"/>
    </location>
</feature>
<evidence type="ECO:0000313" key="3">
    <source>
        <dbReference type="Proteomes" id="UP000000599"/>
    </source>
</evidence>
<dbReference type="VEuPathDB" id="FungiDB:DEHA2D05214g"/>
<gene>
    <name evidence="2" type="ordered locus">DEHA2D05214g</name>
</gene>
<dbReference type="HOGENOM" id="CLU_1120501_0_0_1"/>
<dbReference type="Proteomes" id="UP000000599">
    <property type="component" value="Chromosome D"/>
</dbReference>
<keyword evidence="3" id="KW-1185">Reference proteome</keyword>
<evidence type="ECO:0000256" key="1">
    <source>
        <dbReference type="SAM" id="MobiDB-lite"/>
    </source>
</evidence>
<organism evidence="2 3">
    <name type="scientific">Debaryomyces hansenii (strain ATCC 36239 / CBS 767 / BCRC 21394 / JCM 1990 / NBRC 0083 / IGC 2968)</name>
    <name type="common">Yeast</name>
    <name type="synonym">Torulaspora hansenii</name>
    <dbReference type="NCBI Taxonomy" id="284592"/>
    <lineage>
        <taxon>Eukaryota</taxon>
        <taxon>Fungi</taxon>
        <taxon>Dikarya</taxon>
        <taxon>Ascomycota</taxon>
        <taxon>Saccharomycotina</taxon>
        <taxon>Pichiomycetes</taxon>
        <taxon>Debaryomycetaceae</taxon>
        <taxon>Debaryomyces</taxon>
    </lineage>
</organism>
<dbReference type="eggNOG" id="ENOG502S2V3">
    <property type="taxonomic scope" value="Eukaryota"/>
</dbReference>
<protein>
    <submittedName>
        <fullName evidence="2">DEHA2D05214p</fullName>
    </submittedName>
</protein>
<dbReference type="KEGG" id="dha:DEHA2D05214g"/>
<feature type="compositionally biased region" description="Basic and acidic residues" evidence="1">
    <location>
        <begin position="7"/>
        <end position="20"/>
    </location>
</feature>
<dbReference type="EMBL" id="CR382136">
    <property type="protein sequence ID" value="CAG86832.1"/>
    <property type="molecule type" value="Genomic_DNA"/>
</dbReference>
<dbReference type="GeneID" id="2901240"/>
<name>Q6BSX7_DEBHA</name>
<proteinExistence type="predicted"/>
<dbReference type="AlphaFoldDB" id="Q6BSX7"/>
<dbReference type="RefSeq" id="XP_458693.1">
    <property type="nucleotide sequence ID" value="XM_458693.1"/>
</dbReference>
<feature type="compositionally biased region" description="Polar residues" evidence="1">
    <location>
        <begin position="57"/>
        <end position="67"/>
    </location>
</feature>
<dbReference type="OMA" id="YDDLYHP"/>
<evidence type="ECO:0000313" key="2">
    <source>
        <dbReference type="EMBL" id="CAG86832.1"/>
    </source>
</evidence>
<sequence length="259" mass="30255">MSTNRMSGDKVKKEEEDFQRRPNPKGWTPPKAPYNPYDPTDLRPPEGYPSEFKIPGNQPSGFSSIPNNPTQYKKVNETMKRLNYTPRPPSGVYPGQYKVLRRIDTNQRLNTGSRWFGSFLAASVVVYCAFFHRWNDGRENVMSDFYRARLSLKERVIGLSDQEYDDLHHPKGANIVVKNVKDSDYIPENLRKTVEGEYALNRPSERHVLEAQRIQQQQEEQLLREMDEHKKFAMSFMTDESTAGEEEKPEKRNKWFGVF</sequence>
<dbReference type="OrthoDB" id="4083086at2759"/>
<accession>Q6BSX7</accession>